<name>A0A8K0TQR6_9PEZI</name>
<protein>
    <submittedName>
        <fullName evidence="2">Uncharacterized protein</fullName>
    </submittedName>
</protein>
<feature type="compositionally biased region" description="Acidic residues" evidence="1">
    <location>
        <begin position="10"/>
        <end position="24"/>
    </location>
</feature>
<organism evidence="2 3">
    <name type="scientific">Plectosphaerella cucumerina</name>
    <dbReference type="NCBI Taxonomy" id="40658"/>
    <lineage>
        <taxon>Eukaryota</taxon>
        <taxon>Fungi</taxon>
        <taxon>Dikarya</taxon>
        <taxon>Ascomycota</taxon>
        <taxon>Pezizomycotina</taxon>
        <taxon>Sordariomycetes</taxon>
        <taxon>Hypocreomycetidae</taxon>
        <taxon>Glomerellales</taxon>
        <taxon>Plectosphaerellaceae</taxon>
        <taxon>Plectosphaerella</taxon>
    </lineage>
</organism>
<comment type="caution">
    <text evidence="2">The sequence shown here is derived from an EMBL/GenBank/DDBJ whole genome shotgun (WGS) entry which is preliminary data.</text>
</comment>
<gene>
    <name evidence="2" type="ORF">B0T11DRAFT_313366</name>
</gene>
<keyword evidence="3" id="KW-1185">Reference proteome</keyword>
<accession>A0A8K0TQR6</accession>
<evidence type="ECO:0000313" key="2">
    <source>
        <dbReference type="EMBL" id="KAH7374549.1"/>
    </source>
</evidence>
<proteinExistence type="predicted"/>
<evidence type="ECO:0000313" key="3">
    <source>
        <dbReference type="Proteomes" id="UP000813385"/>
    </source>
</evidence>
<feature type="compositionally biased region" description="Acidic residues" evidence="1">
    <location>
        <begin position="68"/>
        <end position="78"/>
    </location>
</feature>
<feature type="region of interest" description="Disordered" evidence="1">
    <location>
        <begin position="1"/>
        <end position="87"/>
    </location>
</feature>
<dbReference type="EMBL" id="JAGPXD010000001">
    <property type="protein sequence ID" value="KAH7374549.1"/>
    <property type="molecule type" value="Genomic_DNA"/>
</dbReference>
<sequence>MSKFFRSGDDSSDSSSEDGLESYIEESSYHDSDEARENSDDSDEGGQDSDGGMDIPDDYGEYWHFSDTDTDSESEDERGDGATAGFRPICQWRGSRLMNYTARAPSHVPSNATGGFTMTPSIAQISTNTGPD</sequence>
<feature type="region of interest" description="Disordered" evidence="1">
    <location>
        <begin position="109"/>
        <end position="132"/>
    </location>
</feature>
<dbReference type="Proteomes" id="UP000813385">
    <property type="component" value="Unassembled WGS sequence"/>
</dbReference>
<feature type="compositionally biased region" description="Basic and acidic residues" evidence="1">
    <location>
        <begin position="27"/>
        <end position="39"/>
    </location>
</feature>
<reference evidence="2" key="1">
    <citation type="journal article" date="2021" name="Nat. Commun.">
        <title>Genetic determinants of endophytism in the Arabidopsis root mycobiome.</title>
        <authorList>
            <person name="Mesny F."/>
            <person name="Miyauchi S."/>
            <person name="Thiergart T."/>
            <person name="Pickel B."/>
            <person name="Atanasova L."/>
            <person name="Karlsson M."/>
            <person name="Huettel B."/>
            <person name="Barry K.W."/>
            <person name="Haridas S."/>
            <person name="Chen C."/>
            <person name="Bauer D."/>
            <person name="Andreopoulos W."/>
            <person name="Pangilinan J."/>
            <person name="LaButti K."/>
            <person name="Riley R."/>
            <person name="Lipzen A."/>
            <person name="Clum A."/>
            <person name="Drula E."/>
            <person name="Henrissat B."/>
            <person name="Kohler A."/>
            <person name="Grigoriev I.V."/>
            <person name="Martin F.M."/>
            <person name="Hacquard S."/>
        </authorList>
    </citation>
    <scope>NUCLEOTIDE SEQUENCE</scope>
    <source>
        <strain evidence="2">MPI-CAGE-AT-0016</strain>
    </source>
</reference>
<dbReference type="AlphaFoldDB" id="A0A8K0TQR6"/>
<evidence type="ECO:0000256" key="1">
    <source>
        <dbReference type="SAM" id="MobiDB-lite"/>
    </source>
</evidence>